<organism evidence="2 3">
    <name type="scientific">Marasmius tenuissimus</name>
    <dbReference type="NCBI Taxonomy" id="585030"/>
    <lineage>
        <taxon>Eukaryota</taxon>
        <taxon>Fungi</taxon>
        <taxon>Dikarya</taxon>
        <taxon>Basidiomycota</taxon>
        <taxon>Agaricomycotina</taxon>
        <taxon>Agaricomycetes</taxon>
        <taxon>Agaricomycetidae</taxon>
        <taxon>Agaricales</taxon>
        <taxon>Marasmiineae</taxon>
        <taxon>Marasmiaceae</taxon>
        <taxon>Marasmius</taxon>
    </lineage>
</organism>
<dbReference type="EMBL" id="JBBXMP010000004">
    <property type="protein sequence ID" value="KAL0071148.1"/>
    <property type="molecule type" value="Genomic_DNA"/>
</dbReference>
<evidence type="ECO:0000313" key="3">
    <source>
        <dbReference type="Proteomes" id="UP001437256"/>
    </source>
</evidence>
<dbReference type="Proteomes" id="UP001437256">
    <property type="component" value="Unassembled WGS sequence"/>
</dbReference>
<keyword evidence="1" id="KW-0812">Transmembrane</keyword>
<accession>A0ABR3ADR2</accession>
<keyword evidence="3" id="KW-1185">Reference proteome</keyword>
<reference evidence="2 3" key="1">
    <citation type="submission" date="2024-05" db="EMBL/GenBank/DDBJ databases">
        <title>A draft genome resource for the thread blight pathogen Marasmius tenuissimus strain MS-2.</title>
        <authorList>
            <person name="Yulfo-Soto G.E."/>
            <person name="Baruah I.K."/>
            <person name="Amoako-Attah I."/>
            <person name="Bukari Y."/>
            <person name="Meinhardt L.W."/>
            <person name="Bailey B.A."/>
            <person name="Cohen S.P."/>
        </authorList>
    </citation>
    <scope>NUCLEOTIDE SEQUENCE [LARGE SCALE GENOMIC DNA]</scope>
    <source>
        <strain evidence="2 3">MS-2</strain>
    </source>
</reference>
<feature type="transmembrane region" description="Helical" evidence="1">
    <location>
        <begin position="119"/>
        <end position="143"/>
    </location>
</feature>
<protein>
    <submittedName>
        <fullName evidence="2">Uncharacterized protein</fullName>
    </submittedName>
</protein>
<sequence length="257" mass="29456">MAFDMFTIRLALVCYTFALEIFHPFENLPISDGLRGSLVWQTTFFTLWNGYFYIIYFIAFLFFFALFALIRQVILFKMKRNPQFREKVEKRKALVEVKRAAKAAEDRAKGKTPESPRMVYAKIGVNLILSVIMTVNCAVWNRYTDAPSVLDGSLARFYEMATLSAQIFGYELAALAVFFPVIIAIKAFCGRCRAQRGAATGLPTTVETTETNHRRVSMDEKVLIDLSDGMDYVSEKMNLNQVPYKDEEEAELRRPLL</sequence>
<evidence type="ECO:0000256" key="1">
    <source>
        <dbReference type="SAM" id="Phobius"/>
    </source>
</evidence>
<keyword evidence="1" id="KW-0472">Membrane</keyword>
<feature type="transmembrane region" description="Helical" evidence="1">
    <location>
        <begin position="163"/>
        <end position="185"/>
    </location>
</feature>
<comment type="caution">
    <text evidence="2">The sequence shown here is derived from an EMBL/GenBank/DDBJ whole genome shotgun (WGS) entry which is preliminary data.</text>
</comment>
<name>A0ABR3ADR2_9AGAR</name>
<proteinExistence type="predicted"/>
<gene>
    <name evidence="2" type="ORF">AAF712_001708</name>
</gene>
<keyword evidence="1" id="KW-1133">Transmembrane helix</keyword>
<feature type="transmembrane region" description="Helical" evidence="1">
    <location>
        <begin position="50"/>
        <end position="70"/>
    </location>
</feature>
<evidence type="ECO:0000313" key="2">
    <source>
        <dbReference type="EMBL" id="KAL0071148.1"/>
    </source>
</evidence>